<dbReference type="RefSeq" id="XP_002681194.1">
    <property type="nucleotide sequence ID" value="XM_002681148.1"/>
</dbReference>
<dbReference type="InterPro" id="IPR051178">
    <property type="entry name" value="TfdA_dioxygenase"/>
</dbReference>
<dbReference type="Gene3D" id="3.60.130.10">
    <property type="entry name" value="Clavaminate synthase-like"/>
    <property type="match status" value="2"/>
</dbReference>
<proteinExistence type="predicted"/>
<evidence type="ECO:0000256" key="2">
    <source>
        <dbReference type="ARBA" id="ARBA00023004"/>
    </source>
</evidence>
<dbReference type="Proteomes" id="UP000006671">
    <property type="component" value="Unassembled WGS sequence"/>
</dbReference>
<protein>
    <submittedName>
        <fullName evidence="4">Taurine dioxygenase</fullName>
    </submittedName>
</protein>
<accession>D2V430</accession>
<name>D2V430_NAEGR</name>
<dbReference type="GeneID" id="8849765"/>
<sequence>MPCLGQCFCSLSSIFNKQDGKSRIQYRKLYGSPGTTPSGSGCCNSNPSSIISSNYPQALPFGREILNVDITCGGANLNDNEIIEIRRALVEHHLLLFRCQKPLSPKEQTQFCEKLFGETCRYPYPVNQYEKIWNDELDTIIPGHPDIWKVVSSSYSLANQRVLSKCALMSACPVSPQPSNISPQPPNSNTQMQQYSPYQIPQQLPQQLPQQNMYNSPQKFNSPPSYQNQNYGSSFQSSFTSNYQSYSPSSQSVQPYQNQMPNQNQMQYQTPYSPMKSDSAFSPMPMSPSSFVNNPPNVTTYNIDKPTFAAGNFFYWNCDGSYRHEVHPTPITVWNAAFCNKEEEILFTDLQLAYERMEDKVKEKTGKVFSIVKGPTSTAIQPLVRKHPVTTKKSLYLHTGLLSGFLVSSDECNSGQTCELPPSDINNTINLPETKIKTMGCSCCKQFNQCLINHLDNGPIFRHKWRQGDIIICDNMSVAFRGVYKPNLTQGQDAILYKTSVDTHDVFWLRDTSDIYKQQN</sequence>
<keyword evidence="4" id="KW-0223">Dioxygenase</keyword>
<evidence type="ECO:0000256" key="3">
    <source>
        <dbReference type="SAM" id="MobiDB-lite"/>
    </source>
</evidence>
<evidence type="ECO:0000313" key="5">
    <source>
        <dbReference type="Proteomes" id="UP000006671"/>
    </source>
</evidence>
<dbReference type="GO" id="GO:0051213">
    <property type="term" value="F:dioxygenase activity"/>
    <property type="evidence" value="ECO:0007669"/>
    <property type="project" value="UniProtKB-KW"/>
</dbReference>
<dbReference type="EMBL" id="GG738851">
    <property type="protein sequence ID" value="EFC48450.1"/>
    <property type="molecule type" value="Genomic_DNA"/>
</dbReference>
<reference evidence="4 5" key="1">
    <citation type="journal article" date="2010" name="Cell">
        <title>The genome of Naegleria gruberi illuminates early eukaryotic versatility.</title>
        <authorList>
            <person name="Fritz-Laylin L.K."/>
            <person name="Prochnik S.E."/>
            <person name="Ginger M.L."/>
            <person name="Dacks J.B."/>
            <person name="Carpenter M.L."/>
            <person name="Field M.C."/>
            <person name="Kuo A."/>
            <person name="Paredez A."/>
            <person name="Chapman J."/>
            <person name="Pham J."/>
            <person name="Shu S."/>
            <person name="Neupane R."/>
            <person name="Cipriano M."/>
            <person name="Mancuso J."/>
            <person name="Tu H."/>
            <person name="Salamov A."/>
            <person name="Lindquist E."/>
            <person name="Shapiro H."/>
            <person name="Lucas S."/>
            <person name="Grigoriev I.V."/>
            <person name="Cande W.Z."/>
            <person name="Fulton C."/>
            <person name="Rokhsar D.S."/>
            <person name="Dawson S.C."/>
        </authorList>
    </citation>
    <scope>NUCLEOTIDE SEQUENCE [LARGE SCALE GENOMIC DNA]</scope>
    <source>
        <strain evidence="4 5">NEG-M</strain>
    </source>
</reference>
<feature type="region of interest" description="Disordered" evidence="3">
    <location>
        <begin position="212"/>
        <end position="257"/>
    </location>
</feature>
<dbReference type="OMA" id="NQCLINH"/>
<dbReference type="KEGG" id="ngr:NAEGRDRAFT_78479"/>
<dbReference type="InterPro" id="IPR042098">
    <property type="entry name" value="TauD-like_sf"/>
</dbReference>
<feature type="compositionally biased region" description="Polar residues" evidence="3">
    <location>
        <begin position="212"/>
        <end position="232"/>
    </location>
</feature>
<organism evidence="5">
    <name type="scientific">Naegleria gruberi</name>
    <name type="common">Amoeba</name>
    <dbReference type="NCBI Taxonomy" id="5762"/>
    <lineage>
        <taxon>Eukaryota</taxon>
        <taxon>Discoba</taxon>
        <taxon>Heterolobosea</taxon>
        <taxon>Tetramitia</taxon>
        <taxon>Eutetramitia</taxon>
        <taxon>Vahlkampfiidae</taxon>
        <taxon>Naegleria</taxon>
    </lineage>
</organism>
<feature type="compositionally biased region" description="Low complexity" evidence="3">
    <location>
        <begin position="233"/>
        <end position="257"/>
    </location>
</feature>
<evidence type="ECO:0000256" key="1">
    <source>
        <dbReference type="ARBA" id="ARBA00023002"/>
    </source>
</evidence>
<dbReference type="SUPFAM" id="SSF51197">
    <property type="entry name" value="Clavaminate synthase-like"/>
    <property type="match status" value="2"/>
</dbReference>
<dbReference type="AlphaFoldDB" id="D2V430"/>
<dbReference type="InParanoid" id="D2V430"/>
<dbReference type="PANTHER" id="PTHR43779">
    <property type="entry name" value="DIOXYGENASE RV0097-RELATED"/>
    <property type="match status" value="1"/>
</dbReference>
<dbReference type="OrthoDB" id="10257314at2759"/>
<keyword evidence="5" id="KW-1185">Reference proteome</keyword>
<gene>
    <name evidence="4" type="ORF">NAEGRDRAFT_78479</name>
</gene>
<dbReference type="PANTHER" id="PTHR43779:SF3">
    <property type="entry name" value="(3R)-3-[(CARBOXYMETHYL)AMINO]FATTY ACID OXYGENASE_DECARBOXYLASE"/>
    <property type="match status" value="1"/>
</dbReference>
<keyword evidence="1" id="KW-0560">Oxidoreductase</keyword>
<keyword evidence="2" id="KW-0408">Iron</keyword>
<evidence type="ECO:0000313" key="4">
    <source>
        <dbReference type="EMBL" id="EFC48450.1"/>
    </source>
</evidence>
<dbReference type="VEuPathDB" id="AmoebaDB:NAEGRDRAFT_78479"/>